<feature type="active site" description="Acyl-ester intermediate" evidence="8">
    <location>
        <position position="187"/>
    </location>
</feature>
<dbReference type="GO" id="GO:0006412">
    <property type="term" value="P:translation"/>
    <property type="evidence" value="ECO:0007669"/>
    <property type="project" value="UniProtKB-UniRule"/>
</dbReference>
<comment type="catalytic activity">
    <reaction evidence="7 8">
        <text>L-glutamyl-tRNA(Gln) + L-glutamine + ATP + H2O = L-glutaminyl-tRNA(Gln) + L-glutamate + ADP + phosphate + H(+)</text>
        <dbReference type="Rhea" id="RHEA:17521"/>
        <dbReference type="Rhea" id="RHEA-COMP:9681"/>
        <dbReference type="Rhea" id="RHEA-COMP:9684"/>
        <dbReference type="ChEBI" id="CHEBI:15377"/>
        <dbReference type="ChEBI" id="CHEBI:15378"/>
        <dbReference type="ChEBI" id="CHEBI:29985"/>
        <dbReference type="ChEBI" id="CHEBI:30616"/>
        <dbReference type="ChEBI" id="CHEBI:43474"/>
        <dbReference type="ChEBI" id="CHEBI:58359"/>
        <dbReference type="ChEBI" id="CHEBI:78520"/>
        <dbReference type="ChEBI" id="CHEBI:78521"/>
        <dbReference type="ChEBI" id="CHEBI:456216"/>
        <dbReference type="EC" id="6.3.5.7"/>
    </reaction>
</comment>
<feature type="active site" description="Charge relay system" evidence="8">
    <location>
        <position position="88"/>
    </location>
</feature>
<evidence type="ECO:0000259" key="9">
    <source>
        <dbReference type="Pfam" id="PF01425"/>
    </source>
</evidence>
<dbReference type="GO" id="GO:0050567">
    <property type="term" value="F:glutaminyl-tRNA synthase (glutamine-hydrolyzing) activity"/>
    <property type="evidence" value="ECO:0007669"/>
    <property type="project" value="UniProtKB-UniRule"/>
</dbReference>
<feature type="active site" description="Charge relay system" evidence="8">
    <location>
        <position position="163"/>
    </location>
</feature>
<comment type="similarity">
    <text evidence="1 8">Belongs to the amidase family. GatA subfamily.</text>
</comment>
<dbReference type="AlphaFoldDB" id="A0A5R9AEL6"/>
<dbReference type="InterPro" id="IPR036928">
    <property type="entry name" value="AS_sf"/>
</dbReference>
<dbReference type="RefSeq" id="WP_138169904.1">
    <property type="nucleotide sequence ID" value="NZ_VAWA01000005.1"/>
</dbReference>
<evidence type="ECO:0000256" key="7">
    <source>
        <dbReference type="ARBA" id="ARBA00047407"/>
    </source>
</evidence>
<dbReference type="InterPro" id="IPR000120">
    <property type="entry name" value="Amidase"/>
</dbReference>
<dbReference type="HAMAP" id="MF_00120">
    <property type="entry name" value="GatA"/>
    <property type="match status" value="1"/>
</dbReference>
<feature type="domain" description="Amidase" evidence="9">
    <location>
        <begin position="29"/>
        <end position="484"/>
    </location>
</feature>
<dbReference type="Proteomes" id="UP000306544">
    <property type="component" value="Unassembled WGS sequence"/>
</dbReference>
<dbReference type="InterPro" id="IPR020556">
    <property type="entry name" value="Amidase_CS"/>
</dbReference>
<evidence type="ECO:0000256" key="2">
    <source>
        <dbReference type="ARBA" id="ARBA00022598"/>
    </source>
</evidence>
<dbReference type="PROSITE" id="PS00571">
    <property type="entry name" value="AMIDASES"/>
    <property type="match status" value="1"/>
</dbReference>
<dbReference type="GO" id="GO:0030956">
    <property type="term" value="C:glutamyl-tRNA(Gln) amidotransferase complex"/>
    <property type="evidence" value="ECO:0007669"/>
    <property type="project" value="InterPro"/>
</dbReference>
<dbReference type="NCBIfam" id="TIGR00132">
    <property type="entry name" value="gatA"/>
    <property type="match status" value="1"/>
</dbReference>
<name>A0A5R9AEL6_9MICC</name>
<evidence type="ECO:0000256" key="5">
    <source>
        <dbReference type="ARBA" id="ARBA00022917"/>
    </source>
</evidence>
<dbReference type="PANTHER" id="PTHR11895">
    <property type="entry name" value="TRANSAMIDASE"/>
    <property type="match status" value="1"/>
</dbReference>
<dbReference type="OrthoDB" id="9811471at2"/>
<evidence type="ECO:0000256" key="6">
    <source>
        <dbReference type="ARBA" id="ARBA00025295"/>
    </source>
</evidence>
<keyword evidence="5 8" id="KW-0648">Protein biosynthesis</keyword>
<accession>A0A5R9AEL6</accession>
<comment type="function">
    <text evidence="6 8">Allows the formation of correctly charged Gln-tRNA(Gln) through the transamidation of misacylated Glu-tRNA(Gln) in organisms which lack glutaminyl-tRNA synthetase. The reaction takes place in the presence of glutamine and ATP through an activated gamma-phospho-Glu-tRNA(Gln).</text>
</comment>
<comment type="caution">
    <text evidence="10">The sequence shown here is derived from an EMBL/GenBank/DDBJ whole genome shotgun (WGS) entry which is preliminary data.</text>
</comment>
<comment type="subunit">
    <text evidence="8">Heterotrimer of A, B and C subunits.</text>
</comment>
<protein>
    <recommendedName>
        <fullName evidence="8">Glutamyl-tRNA(Gln) amidotransferase subunit A</fullName>
        <shortName evidence="8">Glu-ADT subunit A</shortName>
        <ecNumber evidence="8">6.3.5.7</ecNumber>
    </recommendedName>
</protein>
<evidence type="ECO:0000256" key="8">
    <source>
        <dbReference type="HAMAP-Rule" id="MF_00120"/>
    </source>
</evidence>
<dbReference type="GO" id="GO:0016740">
    <property type="term" value="F:transferase activity"/>
    <property type="evidence" value="ECO:0007669"/>
    <property type="project" value="UniProtKB-KW"/>
</dbReference>
<dbReference type="InterPro" id="IPR004412">
    <property type="entry name" value="GatA"/>
</dbReference>
<dbReference type="Gene3D" id="3.90.1300.10">
    <property type="entry name" value="Amidase signature (AS) domain"/>
    <property type="match status" value="1"/>
</dbReference>
<dbReference type="SUPFAM" id="SSF75304">
    <property type="entry name" value="Amidase signature (AS) enzymes"/>
    <property type="match status" value="1"/>
</dbReference>
<sequence length="515" mass="54177">MAPTPDSLIRLTAAQMSAKLRTGEITSVELTQAHLDRIGAVDETINAFIHVSGDEALQTAAAVDASRAAGGAEAEQLHPLAGVPIAIKDLIVTKGQPTTAGSKMLQGWMSPYDATVVEKIRTARMPILGKTNLDEFAMGSSTEHSAYGPTRNPWDITRIPGGSGGGSAAAVAAFEAPLALGTDTGGSIRQPGAVTGTVGTKPTYGGVSRYGAIAMASSLDQIGPVARTVEDAALLHDLIAGHDEKDSTSLAEAEYPEGRIPSFAEAATTKNVAGLRIGVIKQLQGSGYQAGVLSRFQEALDQLRDNGAEIVEVDCPSFDYALGAYYLIMPSEASSNLARYDGVRYGTRVLPESGPMTIERVMGATRAAGFGDEVKRRIILGTYALSAGYYDAYYGSAQKIRTLIQRDFEAAFERADVLVSPTSPTVAFPLEDKLDDPLAMYLNDVATIPANLAGIPGISVPGGLSEGLPVGIQFLAPAKEDARVYRAAAALERLLNDNDEPPLWAQVPALEEVTR</sequence>
<proteinExistence type="inferred from homology"/>
<evidence type="ECO:0000313" key="10">
    <source>
        <dbReference type="EMBL" id="TLP77199.1"/>
    </source>
</evidence>
<evidence type="ECO:0000256" key="1">
    <source>
        <dbReference type="ARBA" id="ARBA00008069"/>
    </source>
</evidence>
<dbReference type="Pfam" id="PF01425">
    <property type="entry name" value="Amidase"/>
    <property type="match status" value="1"/>
</dbReference>
<dbReference type="PANTHER" id="PTHR11895:SF151">
    <property type="entry name" value="GLUTAMYL-TRNA(GLN) AMIDOTRANSFERASE SUBUNIT A"/>
    <property type="match status" value="1"/>
</dbReference>
<keyword evidence="2 8" id="KW-0436">Ligase</keyword>
<dbReference type="EMBL" id="VAWA01000005">
    <property type="protein sequence ID" value="TLP77199.1"/>
    <property type="molecule type" value="Genomic_DNA"/>
</dbReference>
<dbReference type="EC" id="6.3.5.7" evidence="8"/>
<keyword evidence="11" id="KW-1185">Reference proteome</keyword>
<organism evidence="10 11">
    <name type="scientific">Nesterenkonia sphaerica</name>
    <dbReference type="NCBI Taxonomy" id="1804988"/>
    <lineage>
        <taxon>Bacteria</taxon>
        <taxon>Bacillati</taxon>
        <taxon>Actinomycetota</taxon>
        <taxon>Actinomycetes</taxon>
        <taxon>Micrococcales</taxon>
        <taxon>Micrococcaceae</taxon>
        <taxon>Nesterenkonia</taxon>
    </lineage>
</organism>
<keyword evidence="3 8" id="KW-0547">Nucleotide-binding</keyword>
<evidence type="ECO:0000313" key="11">
    <source>
        <dbReference type="Proteomes" id="UP000306544"/>
    </source>
</evidence>
<dbReference type="GO" id="GO:0005524">
    <property type="term" value="F:ATP binding"/>
    <property type="evidence" value="ECO:0007669"/>
    <property type="project" value="UniProtKB-KW"/>
</dbReference>
<evidence type="ECO:0000256" key="3">
    <source>
        <dbReference type="ARBA" id="ARBA00022741"/>
    </source>
</evidence>
<dbReference type="InterPro" id="IPR023631">
    <property type="entry name" value="Amidase_dom"/>
</dbReference>
<gene>
    <name evidence="8 10" type="primary">gatA</name>
    <name evidence="10" type="ORF">FEF27_05780</name>
</gene>
<reference evidence="10 11" key="1">
    <citation type="submission" date="2019-05" db="EMBL/GenBank/DDBJ databases">
        <title>Nesterenkonia sp. GY239, isolated from the Southern Atlantic Ocean.</title>
        <authorList>
            <person name="Zhang G."/>
        </authorList>
    </citation>
    <scope>NUCLEOTIDE SEQUENCE [LARGE SCALE GENOMIC DNA]</scope>
    <source>
        <strain evidence="10 11">GY239</strain>
    </source>
</reference>
<evidence type="ECO:0000256" key="4">
    <source>
        <dbReference type="ARBA" id="ARBA00022840"/>
    </source>
</evidence>
<keyword evidence="10" id="KW-0808">Transferase</keyword>
<keyword evidence="4 8" id="KW-0067">ATP-binding</keyword>